<dbReference type="Gene3D" id="2.40.440.10">
    <property type="entry name" value="L,D-transpeptidase catalytic domain-like"/>
    <property type="match status" value="1"/>
</dbReference>
<dbReference type="Pfam" id="PF13645">
    <property type="entry name" value="YkuD_2"/>
    <property type="match status" value="1"/>
</dbReference>
<keyword evidence="1" id="KW-0472">Membrane</keyword>
<name>A0A929X039_9BACT</name>
<reference evidence="2" key="1">
    <citation type="submission" date="2020-04" db="EMBL/GenBank/DDBJ databases">
        <title>Deep metagenomics examines the oral microbiome during advanced dental caries in children, revealing novel taxa and co-occurrences with host molecules.</title>
        <authorList>
            <person name="Baker J.L."/>
            <person name="Morton J.T."/>
            <person name="Dinis M."/>
            <person name="Alvarez R."/>
            <person name="Tran N.C."/>
            <person name="Knight R."/>
            <person name="Edlund A."/>
        </authorList>
    </citation>
    <scope>NUCLEOTIDE SEQUENCE</scope>
    <source>
        <strain evidence="2">JCVI_34_bin.1</strain>
    </source>
</reference>
<dbReference type="EMBL" id="JABZGR010000013">
    <property type="protein sequence ID" value="MBF0970466.1"/>
    <property type="molecule type" value="Genomic_DNA"/>
</dbReference>
<gene>
    <name evidence="2" type="ORF">HXK21_05430</name>
</gene>
<dbReference type="PANTHER" id="PTHR38477">
    <property type="entry name" value="HYPOTHETICAL EXPORTED PROTEIN"/>
    <property type="match status" value="1"/>
</dbReference>
<evidence type="ECO:0000256" key="1">
    <source>
        <dbReference type="SAM" id="Phobius"/>
    </source>
</evidence>
<evidence type="ECO:0000313" key="3">
    <source>
        <dbReference type="Proteomes" id="UP000704068"/>
    </source>
</evidence>
<keyword evidence="1" id="KW-1133">Transmembrane helix</keyword>
<keyword evidence="1" id="KW-0812">Transmembrane</keyword>
<protein>
    <submittedName>
        <fullName evidence="2">Murein L,D-transpeptidase catalytic domain family protein</fullName>
    </submittedName>
</protein>
<proteinExistence type="predicted"/>
<sequence>MKRVVKYIIYAFVVLLLINFGVKAYWKLKSYSYSSYLKDAWEYCHEKGLNEDYCIFVDFSRPSGEGRMALYDLNTLSMIYAAPCAHGNGKGNTAWRPKFSNEEGSHCSVTGHFKVGSKGYSPAVGWHFKLDGLDAGNSNARQRHIYIHASKYVGIAATVTSYLPLTDASQGCFTTSEAMLKKIAEIRAKCDKPLLLYAYYDYYE</sequence>
<comment type="caution">
    <text evidence="2">The sequence shown here is derived from an EMBL/GenBank/DDBJ whole genome shotgun (WGS) entry which is preliminary data.</text>
</comment>
<dbReference type="RefSeq" id="WP_303763914.1">
    <property type="nucleotide sequence ID" value="NZ_JABZGR010000013.1"/>
</dbReference>
<organism evidence="2 3">
    <name type="scientific">Alloprevotella tannerae</name>
    <dbReference type="NCBI Taxonomy" id="76122"/>
    <lineage>
        <taxon>Bacteria</taxon>
        <taxon>Pseudomonadati</taxon>
        <taxon>Bacteroidota</taxon>
        <taxon>Bacteroidia</taxon>
        <taxon>Bacteroidales</taxon>
        <taxon>Prevotellaceae</taxon>
        <taxon>Alloprevotella</taxon>
    </lineage>
</organism>
<dbReference type="InterPro" id="IPR032676">
    <property type="entry name" value="YkuD_2"/>
</dbReference>
<dbReference type="AlphaFoldDB" id="A0A929X039"/>
<feature type="transmembrane region" description="Helical" evidence="1">
    <location>
        <begin position="7"/>
        <end position="26"/>
    </location>
</feature>
<evidence type="ECO:0000313" key="2">
    <source>
        <dbReference type="EMBL" id="MBF0970466.1"/>
    </source>
</evidence>
<dbReference type="Proteomes" id="UP000704068">
    <property type="component" value="Unassembled WGS sequence"/>
</dbReference>
<dbReference type="PANTHER" id="PTHR38477:SF1">
    <property type="entry name" value="MUREIN L,D-TRANSPEPTIDASE CATALYTIC DOMAIN FAMILY PROTEIN"/>
    <property type="match status" value="1"/>
</dbReference>
<accession>A0A929X039</accession>
<dbReference type="InterPro" id="IPR038063">
    <property type="entry name" value="Transpep_catalytic_dom"/>
</dbReference>